<keyword evidence="7" id="KW-1185">Reference proteome</keyword>
<dbReference type="Pfam" id="PF00160">
    <property type="entry name" value="Pro_isomerase"/>
    <property type="match status" value="1"/>
</dbReference>
<dbReference type="SUPFAM" id="SSF50891">
    <property type="entry name" value="Cyclophilin-like"/>
    <property type="match status" value="1"/>
</dbReference>
<feature type="domain" description="PPIase cyclophilin-type" evidence="5">
    <location>
        <begin position="52"/>
        <end position="212"/>
    </location>
</feature>
<sequence length="213" mass="23193">MATIHRLISVLRTRGPKQELPNLTINYPGMASISAVPTRNAPSDAVVNPIVFLDISIGGKTVGRIKIELFADRTPRTAENFRQLCTGEHRRNGLPVGYKGAPFHRVVPQFMVQGGDFVRGDGLGVMSIYGEHFADETMERHGEAGMVAMANSGPDTNGCQFYITCAPCEFLDGKHVVFGRVIDGMNVVRLIEQVPLVASKPKLPVIISECGEM</sequence>
<dbReference type="PROSITE" id="PS00170">
    <property type="entry name" value="CSA_PPIASE_1"/>
    <property type="match status" value="1"/>
</dbReference>
<keyword evidence="3 4" id="KW-0413">Isomerase</keyword>
<dbReference type="Proteomes" id="UP000240830">
    <property type="component" value="Unassembled WGS sequence"/>
</dbReference>
<protein>
    <recommendedName>
        <fullName evidence="4">Peptidyl-prolyl cis-trans isomerase</fullName>
        <shortName evidence="4">PPIase</shortName>
        <ecNumber evidence="4">5.2.1.8</ecNumber>
    </recommendedName>
</protein>
<evidence type="ECO:0000313" key="6">
    <source>
        <dbReference type="EMBL" id="PJF19529.1"/>
    </source>
</evidence>
<dbReference type="InterPro" id="IPR020892">
    <property type="entry name" value="Cyclophilin-type_PPIase_CS"/>
</dbReference>
<accession>A0A2H9TP70</accession>
<keyword evidence="2 4" id="KW-0697">Rotamase</keyword>
<dbReference type="GO" id="GO:0006457">
    <property type="term" value="P:protein folding"/>
    <property type="evidence" value="ECO:0007669"/>
    <property type="project" value="InterPro"/>
</dbReference>
<dbReference type="FunFam" id="2.40.100.10:FF:000025">
    <property type="entry name" value="Peptidyl-prolyl cis-trans isomerase CYP19-2"/>
    <property type="match status" value="1"/>
</dbReference>
<dbReference type="Gene3D" id="2.40.100.10">
    <property type="entry name" value="Cyclophilin-like"/>
    <property type="match status" value="1"/>
</dbReference>
<comment type="catalytic activity">
    <reaction evidence="1 4">
        <text>[protein]-peptidylproline (omega=180) = [protein]-peptidylproline (omega=0)</text>
        <dbReference type="Rhea" id="RHEA:16237"/>
        <dbReference type="Rhea" id="RHEA-COMP:10747"/>
        <dbReference type="Rhea" id="RHEA-COMP:10748"/>
        <dbReference type="ChEBI" id="CHEBI:83833"/>
        <dbReference type="ChEBI" id="CHEBI:83834"/>
        <dbReference type="EC" id="5.2.1.8"/>
    </reaction>
</comment>
<comment type="caution">
    <text evidence="6">The sequence shown here is derived from an EMBL/GenBank/DDBJ whole genome shotgun (WGS) entry which is preliminary data.</text>
</comment>
<dbReference type="InterPro" id="IPR002130">
    <property type="entry name" value="Cyclophilin-type_PPIase_dom"/>
</dbReference>
<dbReference type="CDD" id="cd01926">
    <property type="entry name" value="cyclophilin_ABH_like"/>
    <property type="match status" value="1"/>
</dbReference>
<dbReference type="GO" id="GO:0003755">
    <property type="term" value="F:peptidyl-prolyl cis-trans isomerase activity"/>
    <property type="evidence" value="ECO:0007669"/>
    <property type="project" value="UniProtKB-UniRule"/>
</dbReference>
<dbReference type="PANTHER" id="PTHR11071">
    <property type="entry name" value="PEPTIDYL-PROLYL CIS-TRANS ISOMERASE"/>
    <property type="match status" value="1"/>
</dbReference>
<dbReference type="AlphaFoldDB" id="A0A2H9TP70"/>
<dbReference type="GO" id="GO:0016018">
    <property type="term" value="F:cyclosporin A binding"/>
    <property type="evidence" value="ECO:0007669"/>
    <property type="project" value="TreeGrafter"/>
</dbReference>
<name>A0A2H9TP70_9FUNG</name>
<evidence type="ECO:0000256" key="1">
    <source>
        <dbReference type="ARBA" id="ARBA00000971"/>
    </source>
</evidence>
<dbReference type="InterPro" id="IPR029000">
    <property type="entry name" value="Cyclophilin-like_dom_sf"/>
</dbReference>
<dbReference type="GO" id="GO:0005737">
    <property type="term" value="C:cytoplasm"/>
    <property type="evidence" value="ECO:0007669"/>
    <property type="project" value="TreeGrafter"/>
</dbReference>
<comment type="function">
    <text evidence="4">PPIases accelerate the folding of proteins. It catalyzes the cis-trans isomerization of proline imidic peptide bonds in oligopeptides.</text>
</comment>
<gene>
    <name evidence="6" type="ORF">PSACC_00656</name>
</gene>
<evidence type="ECO:0000256" key="3">
    <source>
        <dbReference type="ARBA" id="ARBA00023235"/>
    </source>
</evidence>
<dbReference type="PROSITE" id="PS50072">
    <property type="entry name" value="CSA_PPIASE_2"/>
    <property type="match status" value="1"/>
</dbReference>
<evidence type="ECO:0000256" key="2">
    <source>
        <dbReference type="ARBA" id="ARBA00023110"/>
    </source>
</evidence>
<dbReference type="OrthoDB" id="193499at2759"/>
<reference evidence="6 7" key="1">
    <citation type="submission" date="2016-10" db="EMBL/GenBank/DDBJ databases">
        <title>The genome of Paramicrosporidium saccamoebae is the missing link in understanding Cryptomycota and Microsporidia evolution.</title>
        <authorList>
            <person name="Quandt C.A."/>
            <person name="Beaudet D."/>
            <person name="Corsaro D."/>
            <person name="Michel R."/>
            <person name="Corradi N."/>
            <person name="James T."/>
        </authorList>
    </citation>
    <scope>NUCLEOTIDE SEQUENCE [LARGE SCALE GENOMIC DNA]</scope>
    <source>
        <strain evidence="6 7">KSL3</strain>
    </source>
</reference>
<organism evidence="6 7">
    <name type="scientific">Paramicrosporidium saccamoebae</name>
    <dbReference type="NCBI Taxonomy" id="1246581"/>
    <lineage>
        <taxon>Eukaryota</taxon>
        <taxon>Fungi</taxon>
        <taxon>Fungi incertae sedis</taxon>
        <taxon>Cryptomycota</taxon>
        <taxon>Cryptomycota incertae sedis</taxon>
        <taxon>Paramicrosporidium</taxon>
    </lineage>
</organism>
<evidence type="ECO:0000256" key="4">
    <source>
        <dbReference type="RuleBase" id="RU363019"/>
    </source>
</evidence>
<dbReference type="PANTHER" id="PTHR11071:SF561">
    <property type="entry name" value="PEPTIDYL-PROLYL CIS-TRANS ISOMERASE D-RELATED"/>
    <property type="match status" value="1"/>
</dbReference>
<evidence type="ECO:0000313" key="7">
    <source>
        <dbReference type="Proteomes" id="UP000240830"/>
    </source>
</evidence>
<dbReference type="STRING" id="1246581.A0A2H9TP70"/>
<proteinExistence type="inferred from homology"/>
<dbReference type="EC" id="5.2.1.8" evidence="4"/>
<dbReference type="EMBL" id="MTSL01000054">
    <property type="protein sequence ID" value="PJF19529.1"/>
    <property type="molecule type" value="Genomic_DNA"/>
</dbReference>
<dbReference type="PRINTS" id="PR00153">
    <property type="entry name" value="CSAPPISMRASE"/>
</dbReference>
<evidence type="ECO:0000259" key="5">
    <source>
        <dbReference type="PROSITE" id="PS50072"/>
    </source>
</evidence>
<comment type="similarity">
    <text evidence="4">Belongs to the cyclophilin-type PPIase family.</text>
</comment>